<dbReference type="AlphaFoldDB" id="W3WVY3"/>
<dbReference type="EMBL" id="KI912116">
    <property type="protein sequence ID" value="ETS77262.1"/>
    <property type="molecule type" value="Genomic_DNA"/>
</dbReference>
<evidence type="ECO:0008006" key="3">
    <source>
        <dbReference type="Google" id="ProtNLM"/>
    </source>
</evidence>
<name>W3WVY3_PESFW</name>
<dbReference type="InParanoid" id="W3WVY3"/>
<evidence type="ECO:0000313" key="1">
    <source>
        <dbReference type="EMBL" id="ETS77262.1"/>
    </source>
</evidence>
<dbReference type="RefSeq" id="XP_007837908.1">
    <property type="nucleotide sequence ID" value="XM_007839717.1"/>
</dbReference>
<dbReference type="OrthoDB" id="10424167at2759"/>
<evidence type="ECO:0000313" key="2">
    <source>
        <dbReference type="Proteomes" id="UP000030651"/>
    </source>
</evidence>
<accession>W3WVY3</accession>
<reference evidence="2" key="1">
    <citation type="journal article" date="2015" name="BMC Genomics">
        <title>Genomic and transcriptomic analysis of the endophytic fungus Pestalotiopsis fici reveals its lifestyle and high potential for synthesis of natural products.</title>
        <authorList>
            <person name="Wang X."/>
            <person name="Zhang X."/>
            <person name="Liu L."/>
            <person name="Xiang M."/>
            <person name="Wang W."/>
            <person name="Sun X."/>
            <person name="Che Y."/>
            <person name="Guo L."/>
            <person name="Liu G."/>
            <person name="Guo L."/>
            <person name="Wang C."/>
            <person name="Yin W.B."/>
            <person name="Stadler M."/>
            <person name="Zhang X."/>
            <person name="Liu X."/>
        </authorList>
    </citation>
    <scope>NUCLEOTIDE SEQUENCE [LARGE SCALE GENOMIC DNA]</scope>
    <source>
        <strain evidence="2">W106-1 / CGMCC3.15140</strain>
    </source>
</reference>
<proteinExistence type="predicted"/>
<dbReference type="GeneID" id="19276149"/>
<dbReference type="Proteomes" id="UP000030651">
    <property type="component" value="Unassembled WGS sequence"/>
</dbReference>
<protein>
    <recommendedName>
        <fullName evidence="3">Clr5 domain-containing protein</fullName>
    </recommendedName>
</protein>
<dbReference type="KEGG" id="pfy:PFICI_11136"/>
<organism evidence="1 2">
    <name type="scientific">Pestalotiopsis fici (strain W106-1 / CGMCC3.15140)</name>
    <dbReference type="NCBI Taxonomy" id="1229662"/>
    <lineage>
        <taxon>Eukaryota</taxon>
        <taxon>Fungi</taxon>
        <taxon>Dikarya</taxon>
        <taxon>Ascomycota</taxon>
        <taxon>Pezizomycotina</taxon>
        <taxon>Sordariomycetes</taxon>
        <taxon>Xylariomycetidae</taxon>
        <taxon>Amphisphaeriales</taxon>
        <taxon>Sporocadaceae</taxon>
        <taxon>Pestalotiopsis</taxon>
    </lineage>
</organism>
<dbReference type="OMA" id="ASYMTIA"/>
<keyword evidence="2" id="KW-1185">Reference proteome</keyword>
<dbReference type="HOGENOM" id="CLU_630222_0_0_1"/>
<sequence>MLTFGRLRMYKKQLKTWNYHKNVRRQDIDAMIHAQNCREGAVGKGTTFYVSGKEFNLNRRLGSSQVPVTGLATIGSGDVHGMLPAWITFRTPSPEPYPPRLPDDLKLKEIVLHWFDEPEGKTIVSLNYPIIRTYHQGLRYFSDQEWEKGGFWLRLAFQSLPELISAPSPIIIFKLACLSVSYPDPGVYIHFWKFVASYMTIALPEEHYLRRLSAAAMQCLDSMDVANHIQLLSDTMSTVLSDNPQLIFPASLEHAWNAPYPGCPGKVIIRCPEKCSLEALVQASIRDSASLLGIIRHRISILEGWGRSGGWYSDVIYRAALALLRLMENMDYTSGLLRRSQHCLIIVALHHKARFDANPSTNNPRMRLAISFLERAILLEPEYDNGSFDLQDQIQLLKAWYQAIDDSGGVQRCRDMQERYEKKLLEQMAEGRTSL</sequence>
<gene>
    <name evidence="1" type="ORF">PFICI_11136</name>
</gene>